<dbReference type="EMBL" id="BPLR01015491">
    <property type="protein sequence ID" value="GIY76489.1"/>
    <property type="molecule type" value="Genomic_DNA"/>
</dbReference>
<sequence>MDITDQNNYTRQSTSTETEEQRCQRQKRFSKFYSEAIRKTLKFCAATPHEKQETAKEADFAENLNDTQKVRSYLRMGIC</sequence>
<gene>
    <name evidence="2" type="ORF">CEXT_290951</name>
</gene>
<reference evidence="2 3" key="1">
    <citation type="submission" date="2021-06" db="EMBL/GenBank/DDBJ databases">
        <title>Caerostris extrusa draft genome.</title>
        <authorList>
            <person name="Kono N."/>
            <person name="Arakawa K."/>
        </authorList>
    </citation>
    <scope>NUCLEOTIDE SEQUENCE [LARGE SCALE GENOMIC DNA]</scope>
</reference>
<keyword evidence="3" id="KW-1185">Reference proteome</keyword>
<accession>A0AAV4W3N6</accession>
<feature type="region of interest" description="Disordered" evidence="1">
    <location>
        <begin position="1"/>
        <end position="22"/>
    </location>
</feature>
<proteinExistence type="predicted"/>
<dbReference type="AlphaFoldDB" id="A0AAV4W3N6"/>
<comment type="caution">
    <text evidence="2">The sequence shown here is derived from an EMBL/GenBank/DDBJ whole genome shotgun (WGS) entry which is preliminary data.</text>
</comment>
<protein>
    <submittedName>
        <fullName evidence="2">Uncharacterized protein</fullName>
    </submittedName>
</protein>
<evidence type="ECO:0000313" key="3">
    <source>
        <dbReference type="Proteomes" id="UP001054945"/>
    </source>
</evidence>
<dbReference type="Proteomes" id="UP001054945">
    <property type="component" value="Unassembled WGS sequence"/>
</dbReference>
<evidence type="ECO:0000256" key="1">
    <source>
        <dbReference type="SAM" id="MobiDB-lite"/>
    </source>
</evidence>
<evidence type="ECO:0000313" key="2">
    <source>
        <dbReference type="EMBL" id="GIY76489.1"/>
    </source>
</evidence>
<organism evidence="2 3">
    <name type="scientific">Caerostris extrusa</name>
    <name type="common">Bark spider</name>
    <name type="synonym">Caerostris bankana</name>
    <dbReference type="NCBI Taxonomy" id="172846"/>
    <lineage>
        <taxon>Eukaryota</taxon>
        <taxon>Metazoa</taxon>
        <taxon>Ecdysozoa</taxon>
        <taxon>Arthropoda</taxon>
        <taxon>Chelicerata</taxon>
        <taxon>Arachnida</taxon>
        <taxon>Araneae</taxon>
        <taxon>Araneomorphae</taxon>
        <taxon>Entelegynae</taxon>
        <taxon>Araneoidea</taxon>
        <taxon>Araneidae</taxon>
        <taxon>Caerostris</taxon>
    </lineage>
</organism>
<name>A0AAV4W3N6_CAEEX</name>